<organism evidence="2 3">
    <name type="scientific">Bacteroides luti</name>
    <dbReference type="NCBI Taxonomy" id="1297750"/>
    <lineage>
        <taxon>Bacteria</taxon>
        <taxon>Pseudomonadati</taxon>
        <taxon>Bacteroidota</taxon>
        <taxon>Bacteroidia</taxon>
        <taxon>Bacteroidales</taxon>
        <taxon>Bacteroidaceae</taxon>
        <taxon>Bacteroides</taxon>
    </lineage>
</organism>
<dbReference type="OrthoDB" id="1097929at2"/>
<evidence type="ECO:0000256" key="1">
    <source>
        <dbReference type="SAM" id="Phobius"/>
    </source>
</evidence>
<reference evidence="2 3" key="1">
    <citation type="submission" date="2016-11" db="EMBL/GenBank/DDBJ databases">
        <authorList>
            <person name="Jaros S."/>
            <person name="Januszkiewicz K."/>
            <person name="Wedrychowicz H."/>
        </authorList>
    </citation>
    <scope>NUCLEOTIDE SEQUENCE [LARGE SCALE GENOMIC DNA]</scope>
    <source>
        <strain evidence="2 3">DSM 26991</strain>
    </source>
</reference>
<name>A0A1M5D461_9BACE</name>
<dbReference type="STRING" id="1297750.SAMN05444405_11151"/>
<keyword evidence="1" id="KW-0472">Membrane</keyword>
<dbReference type="RefSeq" id="WP_073402258.1">
    <property type="nucleotide sequence ID" value="NZ_FQTV01000011.1"/>
</dbReference>
<gene>
    <name evidence="2" type="ORF">SAMN05444405_11151</name>
</gene>
<feature type="transmembrane region" description="Helical" evidence="1">
    <location>
        <begin position="111"/>
        <end position="131"/>
    </location>
</feature>
<evidence type="ECO:0008006" key="4">
    <source>
        <dbReference type="Google" id="ProtNLM"/>
    </source>
</evidence>
<evidence type="ECO:0000313" key="3">
    <source>
        <dbReference type="Proteomes" id="UP000184509"/>
    </source>
</evidence>
<evidence type="ECO:0000313" key="2">
    <source>
        <dbReference type="EMBL" id="SHF61625.1"/>
    </source>
</evidence>
<feature type="transmembrane region" description="Helical" evidence="1">
    <location>
        <begin position="79"/>
        <end position="99"/>
    </location>
</feature>
<sequence>MKFKVNNKQLLLLAGMVWIVAGINILRIGILTWLTDSQCWLFKAGEATIVFLLFFNLIFRRLYIKHTDRICKKANNNHLLSFFDLKGWIIMLFMITLGVTVRKFQLLPNSFISVFYTGLSTALIITGILFFRKGIS</sequence>
<feature type="transmembrane region" description="Helical" evidence="1">
    <location>
        <begin position="40"/>
        <end position="59"/>
    </location>
</feature>
<accession>A0A1M5D461</accession>
<keyword evidence="1" id="KW-0812">Transmembrane</keyword>
<proteinExistence type="predicted"/>
<keyword evidence="3" id="KW-1185">Reference proteome</keyword>
<dbReference type="EMBL" id="FQTV01000011">
    <property type="protein sequence ID" value="SHF61625.1"/>
    <property type="molecule type" value="Genomic_DNA"/>
</dbReference>
<dbReference type="AlphaFoldDB" id="A0A1M5D461"/>
<dbReference type="Proteomes" id="UP000184509">
    <property type="component" value="Unassembled WGS sequence"/>
</dbReference>
<keyword evidence="1" id="KW-1133">Transmembrane helix</keyword>
<protein>
    <recommendedName>
        <fullName evidence="4">Transmembrane protein</fullName>
    </recommendedName>
</protein>
<feature type="transmembrane region" description="Helical" evidence="1">
    <location>
        <begin position="12"/>
        <end position="34"/>
    </location>
</feature>